<feature type="compositionally biased region" description="Polar residues" evidence="1">
    <location>
        <begin position="74"/>
        <end position="96"/>
    </location>
</feature>
<name>A0A9J6FPS3_HAELO</name>
<evidence type="ECO:0000256" key="1">
    <source>
        <dbReference type="SAM" id="MobiDB-lite"/>
    </source>
</evidence>
<evidence type="ECO:0000313" key="3">
    <source>
        <dbReference type="Proteomes" id="UP000821853"/>
    </source>
</evidence>
<comment type="caution">
    <text evidence="2">The sequence shown here is derived from an EMBL/GenBank/DDBJ whole genome shotgun (WGS) entry which is preliminary data.</text>
</comment>
<sequence length="104" mass="12177">MCGRLGHRTDVCPTPEIQVCKGFATKKPPEDHRCDPKCALCGKDHPTGDKKCRKRYQVPYLLKKLKWERKRTQQRQTDGYSRQNQGQHNVEKNSTGILRLERDR</sequence>
<organism evidence="2 3">
    <name type="scientific">Haemaphysalis longicornis</name>
    <name type="common">Bush tick</name>
    <dbReference type="NCBI Taxonomy" id="44386"/>
    <lineage>
        <taxon>Eukaryota</taxon>
        <taxon>Metazoa</taxon>
        <taxon>Ecdysozoa</taxon>
        <taxon>Arthropoda</taxon>
        <taxon>Chelicerata</taxon>
        <taxon>Arachnida</taxon>
        <taxon>Acari</taxon>
        <taxon>Parasitiformes</taxon>
        <taxon>Ixodida</taxon>
        <taxon>Ixodoidea</taxon>
        <taxon>Ixodidae</taxon>
        <taxon>Haemaphysalinae</taxon>
        <taxon>Haemaphysalis</taxon>
    </lineage>
</organism>
<protein>
    <submittedName>
        <fullName evidence="2">Uncharacterized protein</fullName>
    </submittedName>
</protein>
<keyword evidence="3" id="KW-1185">Reference proteome</keyword>
<dbReference type="EMBL" id="JABSTR010000002">
    <property type="protein sequence ID" value="KAH9364424.1"/>
    <property type="molecule type" value="Genomic_DNA"/>
</dbReference>
<dbReference type="Proteomes" id="UP000821853">
    <property type="component" value="Chromosome 10"/>
</dbReference>
<proteinExistence type="predicted"/>
<gene>
    <name evidence="2" type="ORF">HPB48_000163</name>
</gene>
<accession>A0A9J6FPS3</accession>
<feature type="region of interest" description="Disordered" evidence="1">
    <location>
        <begin position="69"/>
        <end position="104"/>
    </location>
</feature>
<dbReference type="OrthoDB" id="10419252at2759"/>
<dbReference type="AlphaFoldDB" id="A0A9J6FPS3"/>
<dbReference type="VEuPathDB" id="VectorBase:HLOH_049911"/>
<evidence type="ECO:0000313" key="2">
    <source>
        <dbReference type="EMBL" id="KAH9364424.1"/>
    </source>
</evidence>
<reference evidence="2 3" key="1">
    <citation type="journal article" date="2020" name="Cell">
        <title>Large-Scale Comparative Analyses of Tick Genomes Elucidate Their Genetic Diversity and Vector Capacities.</title>
        <authorList>
            <consortium name="Tick Genome and Microbiome Consortium (TIGMIC)"/>
            <person name="Jia N."/>
            <person name="Wang J."/>
            <person name="Shi W."/>
            <person name="Du L."/>
            <person name="Sun Y."/>
            <person name="Zhan W."/>
            <person name="Jiang J.F."/>
            <person name="Wang Q."/>
            <person name="Zhang B."/>
            <person name="Ji P."/>
            <person name="Bell-Sakyi L."/>
            <person name="Cui X.M."/>
            <person name="Yuan T.T."/>
            <person name="Jiang B.G."/>
            <person name="Yang W.F."/>
            <person name="Lam T.T."/>
            <person name="Chang Q.C."/>
            <person name="Ding S.J."/>
            <person name="Wang X.J."/>
            <person name="Zhu J.G."/>
            <person name="Ruan X.D."/>
            <person name="Zhao L."/>
            <person name="Wei J.T."/>
            <person name="Ye R.Z."/>
            <person name="Que T.C."/>
            <person name="Du C.H."/>
            <person name="Zhou Y.H."/>
            <person name="Cheng J.X."/>
            <person name="Dai P.F."/>
            <person name="Guo W.B."/>
            <person name="Han X.H."/>
            <person name="Huang E.J."/>
            <person name="Li L.F."/>
            <person name="Wei W."/>
            <person name="Gao Y.C."/>
            <person name="Liu J.Z."/>
            <person name="Shao H.Z."/>
            <person name="Wang X."/>
            <person name="Wang C.C."/>
            <person name="Yang T.C."/>
            <person name="Huo Q.B."/>
            <person name="Li W."/>
            <person name="Chen H.Y."/>
            <person name="Chen S.E."/>
            <person name="Zhou L.G."/>
            <person name="Ni X.B."/>
            <person name="Tian J.H."/>
            <person name="Sheng Y."/>
            <person name="Liu T."/>
            <person name="Pan Y.S."/>
            <person name="Xia L.Y."/>
            <person name="Li J."/>
            <person name="Zhao F."/>
            <person name="Cao W.C."/>
        </authorList>
    </citation>
    <scope>NUCLEOTIDE SEQUENCE [LARGE SCALE GENOMIC DNA]</scope>
    <source>
        <strain evidence="2">HaeL-2018</strain>
    </source>
</reference>